<comment type="caution">
    <text evidence="2">The sequence shown here is derived from an EMBL/GenBank/DDBJ whole genome shotgun (WGS) entry which is preliminary data.</text>
</comment>
<proteinExistence type="predicted"/>
<accession>A0A9J6EFL0</accession>
<evidence type="ECO:0000313" key="3">
    <source>
        <dbReference type="Proteomes" id="UP000821866"/>
    </source>
</evidence>
<dbReference type="EMBL" id="JABSTU010000004">
    <property type="protein sequence ID" value="KAH8033026.1"/>
    <property type="molecule type" value="Genomic_DNA"/>
</dbReference>
<protein>
    <submittedName>
        <fullName evidence="2">Uncharacterized protein</fullName>
    </submittedName>
</protein>
<name>A0A9J6EFL0_RHIMP</name>
<organism evidence="2 3">
    <name type="scientific">Rhipicephalus microplus</name>
    <name type="common">Cattle tick</name>
    <name type="synonym">Boophilus microplus</name>
    <dbReference type="NCBI Taxonomy" id="6941"/>
    <lineage>
        <taxon>Eukaryota</taxon>
        <taxon>Metazoa</taxon>
        <taxon>Ecdysozoa</taxon>
        <taxon>Arthropoda</taxon>
        <taxon>Chelicerata</taxon>
        <taxon>Arachnida</taxon>
        <taxon>Acari</taxon>
        <taxon>Parasitiformes</taxon>
        <taxon>Ixodida</taxon>
        <taxon>Ixodoidea</taxon>
        <taxon>Ixodidae</taxon>
        <taxon>Rhipicephalinae</taxon>
        <taxon>Rhipicephalus</taxon>
        <taxon>Boophilus</taxon>
    </lineage>
</organism>
<feature type="region of interest" description="Disordered" evidence="1">
    <location>
        <begin position="20"/>
        <end position="69"/>
    </location>
</feature>
<gene>
    <name evidence="2" type="ORF">HPB51_005420</name>
</gene>
<feature type="compositionally biased region" description="Gly residues" evidence="1">
    <location>
        <begin position="36"/>
        <end position="46"/>
    </location>
</feature>
<evidence type="ECO:0000256" key="1">
    <source>
        <dbReference type="SAM" id="MobiDB-lite"/>
    </source>
</evidence>
<reference evidence="2" key="2">
    <citation type="submission" date="2021-09" db="EMBL/GenBank/DDBJ databases">
        <authorList>
            <person name="Jia N."/>
            <person name="Wang J."/>
            <person name="Shi W."/>
            <person name="Du L."/>
            <person name="Sun Y."/>
            <person name="Zhan W."/>
            <person name="Jiang J."/>
            <person name="Wang Q."/>
            <person name="Zhang B."/>
            <person name="Ji P."/>
            <person name="Sakyi L.B."/>
            <person name="Cui X."/>
            <person name="Yuan T."/>
            <person name="Jiang B."/>
            <person name="Yang W."/>
            <person name="Lam T.T.-Y."/>
            <person name="Chang Q."/>
            <person name="Ding S."/>
            <person name="Wang X."/>
            <person name="Zhu J."/>
            <person name="Ruan X."/>
            <person name="Zhao L."/>
            <person name="Wei J."/>
            <person name="Que T."/>
            <person name="Du C."/>
            <person name="Cheng J."/>
            <person name="Dai P."/>
            <person name="Han X."/>
            <person name="Huang E."/>
            <person name="Gao Y."/>
            <person name="Liu J."/>
            <person name="Shao H."/>
            <person name="Ye R."/>
            <person name="Li L."/>
            <person name="Wei W."/>
            <person name="Wang X."/>
            <person name="Wang C."/>
            <person name="Huo Q."/>
            <person name="Li W."/>
            <person name="Guo W."/>
            <person name="Chen H."/>
            <person name="Chen S."/>
            <person name="Zhou L."/>
            <person name="Zhou L."/>
            <person name="Ni X."/>
            <person name="Tian J."/>
            <person name="Zhou Y."/>
            <person name="Sheng Y."/>
            <person name="Liu T."/>
            <person name="Pan Y."/>
            <person name="Xia L."/>
            <person name="Li J."/>
            <person name="Zhao F."/>
            <person name="Cao W."/>
        </authorList>
    </citation>
    <scope>NUCLEOTIDE SEQUENCE</scope>
    <source>
        <strain evidence="2">Rmic-2018</strain>
        <tissue evidence="2">Larvae</tissue>
    </source>
</reference>
<evidence type="ECO:0000313" key="2">
    <source>
        <dbReference type="EMBL" id="KAH8033026.1"/>
    </source>
</evidence>
<reference evidence="2" key="1">
    <citation type="journal article" date="2020" name="Cell">
        <title>Large-Scale Comparative Analyses of Tick Genomes Elucidate Their Genetic Diversity and Vector Capacities.</title>
        <authorList>
            <consortium name="Tick Genome and Microbiome Consortium (TIGMIC)"/>
            <person name="Jia N."/>
            <person name="Wang J."/>
            <person name="Shi W."/>
            <person name="Du L."/>
            <person name="Sun Y."/>
            <person name="Zhan W."/>
            <person name="Jiang J.F."/>
            <person name="Wang Q."/>
            <person name="Zhang B."/>
            <person name="Ji P."/>
            <person name="Bell-Sakyi L."/>
            <person name="Cui X.M."/>
            <person name="Yuan T.T."/>
            <person name="Jiang B.G."/>
            <person name="Yang W.F."/>
            <person name="Lam T.T."/>
            <person name="Chang Q.C."/>
            <person name="Ding S.J."/>
            <person name="Wang X.J."/>
            <person name="Zhu J.G."/>
            <person name="Ruan X.D."/>
            <person name="Zhao L."/>
            <person name="Wei J.T."/>
            <person name="Ye R.Z."/>
            <person name="Que T.C."/>
            <person name="Du C.H."/>
            <person name="Zhou Y.H."/>
            <person name="Cheng J.X."/>
            <person name="Dai P.F."/>
            <person name="Guo W.B."/>
            <person name="Han X.H."/>
            <person name="Huang E.J."/>
            <person name="Li L.F."/>
            <person name="Wei W."/>
            <person name="Gao Y.C."/>
            <person name="Liu J.Z."/>
            <person name="Shao H.Z."/>
            <person name="Wang X."/>
            <person name="Wang C.C."/>
            <person name="Yang T.C."/>
            <person name="Huo Q.B."/>
            <person name="Li W."/>
            <person name="Chen H.Y."/>
            <person name="Chen S.E."/>
            <person name="Zhou L.G."/>
            <person name="Ni X.B."/>
            <person name="Tian J.H."/>
            <person name="Sheng Y."/>
            <person name="Liu T."/>
            <person name="Pan Y.S."/>
            <person name="Xia L.Y."/>
            <person name="Li J."/>
            <person name="Zhao F."/>
            <person name="Cao W.C."/>
        </authorList>
    </citation>
    <scope>NUCLEOTIDE SEQUENCE</scope>
    <source>
        <strain evidence="2">Rmic-2018</strain>
    </source>
</reference>
<dbReference type="Proteomes" id="UP000821866">
    <property type="component" value="Chromosome 2"/>
</dbReference>
<sequence length="373" mass="38256">MVSRLMSGSRLKGDCELGRGALNCRRNKPPLPAENGGTGPADQGGGDADDVLLPPSANTGSSGRLPGPVVARAAGDRPMPRASSFPPPFMAPEKLRLLVVTEGDELAVEAAVKLWCGGVAGGGLLLAGAPDGPDIQARLPSSKGSPLGGTGDGVFPAAVAPDTQLKLCKALDPRMTEEDKVGHLLKGIAVPHREVQLGVSFRHVYRSGEVKVACLPAGGEEGRDAAGAQITRVHGPGASMHEEATMKRGHLDVAGTPRCVQVLSERFAVEGSAASATVNVYAKSYFRGSLHAGKALVARASGCSKTTPTSSMPPTALPDEDLAALCQERMRENPGFAALVGPGIPSADAFAPDGNGNGDTSADFLISFDEDFI</sequence>
<dbReference type="AlphaFoldDB" id="A0A9J6EFL0"/>
<keyword evidence="3" id="KW-1185">Reference proteome</keyword>